<dbReference type="FunFam" id="3.30.1490.120:FF:000002">
    <property type="entry name" value="DNA-directed RNA polymerase III subunit RPC8"/>
    <property type="match status" value="1"/>
</dbReference>
<evidence type="ECO:0000256" key="5">
    <source>
        <dbReference type="ARBA" id="ARBA00023242"/>
    </source>
</evidence>
<name>A0AAN9TGF5_9HEMI</name>
<evidence type="ECO:0000256" key="3">
    <source>
        <dbReference type="ARBA" id="ARBA00022478"/>
    </source>
</evidence>
<dbReference type="SUPFAM" id="SSF50249">
    <property type="entry name" value="Nucleic acid-binding proteins"/>
    <property type="match status" value="1"/>
</dbReference>
<comment type="similarity">
    <text evidence="2">Belongs to the eukaryotic RPB7/RPC8 RNA polymerase subunit family.</text>
</comment>
<dbReference type="CDD" id="cd04330">
    <property type="entry name" value="RNAP_III_Rpc25_N"/>
    <property type="match status" value="1"/>
</dbReference>
<evidence type="ECO:0000259" key="7">
    <source>
        <dbReference type="Pfam" id="PF03876"/>
    </source>
</evidence>
<dbReference type="GO" id="GO:0005666">
    <property type="term" value="C:RNA polymerase III complex"/>
    <property type="evidence" value="ECO:0007669"/>
    <property type="project" value="UniProtKB-ARBA"/>
</dbReference>
<protein>
    <recommendedName>
        <fullName evidence="6">RNA polymerase III subunit C25</fullName>
    </recommendedName>
</protein>
<evidence type="ECO:0000313" key="9">
    <source>
        <dbReference type="EMBL" id="KAK7590953.1"/>
    </source>
</evidence>
<dbReference type="GO" id="GO:0003677">
    <property type="term" value="F:DNA binding"/>
    <property type="evidence" value="ECO:0007669"/>
    <property type="project" value="InterPro"/>
</dbReference>
<keyword evidence="3" id="KW-0240">DNA-directed RNA polymerase</keyword>
<comment type="subcellular location">
    <subcellularLocation>
        <location evidence="1">Nucleus</location>
    </subcellularLocation>
</comment>
<dbReference type="GO" id="GO:0006384">
    <property type="term" value="P:transcription initiation at RNA polymerase III promoter"/>
    <property type="evidence" value="ECO:0007669"/>
    <property type="project" value="TreeGrafter"/>
</dbReference>
<evidence type="ECO:0000313" key="10">
    <source>
        <dbReference type="Proteomes" id="UP001367676"/>
    </source>
</evidence>
<dbReference type="PANTHER" id="PTHR12709:SF1">
    <property type="entry name" value="DNA-DIRECTED RNA POLYMERASE III SUBUNIT RPC8"/>
    <property type="match status" value="1"/>
</dbReference>
<keyword evidence="4" id="KW-0804">Transcription</keyword>
<evidence type="ECO:0000259" key="8">
    <source>
        <dbReference type="Pfam" id="PF08292"/>
    </source>
</evidence>
<sequence length="199" mass="22682">MFVLTEFEDIVKINPSLFSHDLEQSIVEFLNKKLANKVVPNIGLCIVLFDLLEIGDSFIFPGEGSHHTKVTYRFVVFRPFMNELITGKIKSCSPEGVQVTLGFFDDIQIPTACLQHPSRFDEDEQVWIWEYDNQGSNHSLFMDVGEKIKFRVASEMFMETSPDVKTSENKSIPENKVPYLLLGSINEPGLGVAKWWDGM</sequence>
<dbReference type="EMBL" id="JBBCAQ010000022">
    <property type="protein sequence ID" value="KAK7590953.1"/>
    <property type="molecule type" value="Genomic_DNA"/>
</dbReference>
<dbReference type="PANTHER" id="PTHR12709">
    <property type="entry name" value="DNA-DIRECTED RNA POLYMERASE II, III"/>
    <property type="match status" value="1"/>
</dbReference>
<dbReference type="AlphaFoldDB" id="A0AAN9TGF5"/>
<dbReference type="InterPro" id="IPR045113">
    <property type="entry name" value="Rpb7-like"/>
</dbReference>
<dbReference type="Pfam" id="PF03876">
    <property type="entry name" value="SHS2_Rpb7-N"/>
    <property type="match status" value="1"/>
</dbReference>
<dbReference type="InterPro" id="IPR004519">
    <property type="entry name" value="RNAP_E/RPC8"/>
</dbReference>
<evidence type="ECO:0000256" key="2">
    <source>
        <dbReference type="ARBA" id="ARBA00009307"/>
    </source>
</evidence>
<organism evidence="9 10">
    <name type="scientific">Parthenolecanium corni</name>
    <dbReference type="NCBI Taxonomy" id="536013"/>
    <lineage>
        <taxon>Eukaryota</taxon>
        <taxon>Metazoa</taxon>
        <taxon>Ecdysozoa</taxon>
        <taxon>Arthropoda</taxon>
        <taxon>Hexapoda</taxon>
        <taxon>Insecta</taxon>
        <taxon>Pterygota</taxon>
        <taxon>Neoptera</taxon>
        <taxon>Paraneoptera</taxon>
        <taxon>Hemiptera</taxon>
        <taxon>Sternorrhyncha</taxon>
        <taxon>Coccoidea</taxon>
        <taxon>Coccidae</taxon>
        <taxon>Parthenolecanium</taxon>
    </lineage>
</organism>
<dbReference type="FunFam" id="2.40.50.140:FF:000221">
    <property type="entry name" value="DNA-directed RNA polymerase III subunit"/>
    <property type="match status" value="1"/>
</dbReference>
<dbReference type="InterPro" id="IPR036898">
    <property type="entry name" value="RNA_pol_Rpb7-like_N_sf"/>
</dbReference>
<feature type="domain" description="RNA polymerase Rpb7-like N-terminal" evidence="7">
    <location>
        <begin position="8"/>
        <end position="64"/>
    </location>
</feature>
<gene>
    <name evidence="9" type="ORF">V9T40_002566</name>
</gene>
<keyword evidence="5" id="KW-0539">Nucleus</keyword>
<dbReference type="Proteomes" id="UP001367676">
    <property type="component" value="Unassembled WGS sequence"/>
</dbReference>
<dbReference type="SUPFAM" id="SSF88798">
    <property type="entry name" value="N-terminal, heterodimerisation domain of RBP7 (RpoE)"/>
    <property type="match status" value="1"/>
</dbReference>
<dbReference type="GO" id="GO:0003899">
    <property type="term" value="F:DNA-directed RNA polymerase activity"/>
    <property type="evidence" value="ECO:0007669"/>
    <property type="project" value="InterPro"/>
</dbReference>
<evidence type="ECO:0000256" key="1">
    <source>
        <dbReference type="ARBA" id="ARBA00004123"/>
    </source>
</evidence>
<dbReference type="NCBIfam" id="TIGR00448">
    <property type="entry name" value="rpoE"/>
    <property type="match status" value="1"/>
</dbReference>
<dbReference type="Gene3D" id="2.40.50.140">
    <property type="entry name" value="Nucleic acid-binding proteins"/>
    <property type="match status" value="1"/>
</dbReference>
<proteinExistence type="inferred from homology"/>
<dbReference type="Gene3D" id="3.30.1490.120">
    <property type="entry name" value="RNA polymerase Rpb7-like, N-terminal domain"/>
    <property type="match status" value="1"/>
</dbReference>
<dbReference type="InterPro" id="IPR013238">
    <property type="entry name" value="RNA_pol_III_Rbc25"/>
</dbReference>
<evidence type="ECO:0000256" key="4">
    <source>
        <dbReference type="ARBA" id="ARBA00023163"/>
    </source>
</evidence>
<feature type="domain" description="RNA polymerase III subunit Rpc25" evidence="8">
    <location>
        <begin position="83"/>
        <end position="196"/>
    </location>
</feature>
<evidence type="ECO:0000256" key="6">
    <source>
        <dbReference type="ARBA" id="ARBA00077605"/>
    </source>
</evidence>
<accession>A0AAN9TGF5</accession>
<reference evidence="9 10" key="1">
    <citation type="submission" date="2024-03" db="EMBL/GenBank/DDBJ databases">
        <title>Adaptation during the transition from Ophiocordyceps entomopathogen to insect associate is accompanied by gene loss and intensified selection.</title>
        <authorList>
            <person name="Ward C.M."/>
            <person name="Onetto C.A."/>
            <person name="Borneman A.R."/>
        </authorList>
    </citation>
    <scope>NUCLEOTIDE SEQUENCE [LARGE SCALE GENOMIC DNA]</scope>
    <source>
        <strain evidence="9">AWRI1</strain>
        <tissue evidence="9">Single Adult Female</tissue>
    </source>
</reference>
<dbReference type="Pfam" id="PF08292">
    <property type="entry name" value="RNA_pol_Rbc25"/>
    <property type="match status" value="1"/>
</dbReference>
<comment type="caution">
    <text evidence="9">The sequence shown here is derived from an EMBL/GenBank/DDBJ whole genome shotgun (WGS) entry which is preliminary data.</text>
</comment>
<dbReference type="InterPro" id="IPR012340">
    <property type="entry name" value="NA-bd_OB-fold"/>
</dbReference>
<keyword evidence="10" id="KW-1185">Reference proteome</keyword>
<dbReference type="InterPro" id="IPR005576">
    <property type="entry name" value="Rpb7-like_N"/>
</dbReference>